<proteinExistence type="predicted"/>
<keyword evidence="2" id="KW-1185">Reference proteome</keyword>
<protein>
    <submittedName>
        <fullName evidence="1">Uncharacterized protein</fullName>
    </submittedName>
</protein>
<dbReference type="EMBL" id="KN729358">
    <property type="protein sequence ID" value="KIH62369.1"/>
    <property type="molecule type" value="Genomic_DNA"/>
</dbReference>
<evidence type="ECO:0000313" key="2">
    <source>
        <dbReference type="Proteomes" id="UP000054047"/>
    </source>
</evidence>
<gene>
    <name evidence="1" type="ORF">ANCDUO_07348</name>
</gene>
<dbReference type="Proteomes" id="UP000054047">
    <property type="component" value="Unassembled WGS sequence"/>
</dbReference>
<name>A0A0C2GTS2_9BILA</name>
<dbReference type="OrthoDB" id="5845514at2759"/>
<accession>A0A0C2GTS2</accession>
<sequence>MQETQSAVLTRLRTLEERVVTMNVQPLSSNATLYSTLAKFHADPRIVSFKSCGITWLGIGEQTDAVATHVLDQKALEEVDKASGDSELIREISFANKCP</sequence>
<dbReference type="AlphaFoldDB" id="A0A0C2GTS2"/>
<evidence type="ECO:0000313" key="1">
    <source>
        <dbReference type="EMBL" id="KIH62369.1"/>
    </source>
</evidence>
<reference evidence="1 2" key="1">
    <citation type="submission" date="2013-12" db="EMBL/GenBank/DDBJ databases">
        <title>Draft genome of the parsitic nematode Ancylostoma duodenale.</title>
        <authorList>
            <person name="Mitreva M."/>
        </authorList>
    </citation>
    <scope>NUCLEOTIDE SEQUENCE [LARGE SCALE GENOMIC DNA]</scope>
    <source>
        <strain evidence="1 2">Zhejiang</strain>
    </source>
</reference>
<organism evidence="1 2">
    <name type="scientific">Ancylostoma duodenale</name>
    <dbReference type="NCBI Taxonomy" id="51022"/>
    <lineage>
        <taxon>Eukaryota</taxon>
        <taxon>Metazoa</taxon>
        <taxon>Ecdysozoa</taxon>
        <taxon>Nematoda</taxon>
        <taxon>Chromadorea</taxon>
        <taxon>Rhabditida</taxon>
        <taxon>Rhabditina</taxon>
        <taxon>Rhabditomorpha</taxon>
        <taxon>Strongyloidea</taxon>
        <taxon>Ancylostomatidae</taxon>
        <taxon>Ancylostomatinae</taxon>
        <taxon>Ancylostoma</taxon>
    </lineage>
</organism>